<dbReference type="Proteomes" id="UP001595904">
    <property type="component" value="Unassembled WGS sequence"/>
</dbReference>
<dbReference type="PROSITE" id="PS51257">
    <property type="entry name" value="PROKAR_LIPOPROTEIN"/>
    <property type="match status" value="1"/>
</dbReference>
<dbReference type="RefSeq" id="WP_380600528.1">
    <property type="nucleotide sequence ID" value="NZ_JBHSDU010000010.1"/>
</dbReference>
<reference evidence="3" key="1">
    <citation type="journal article" date="2019" name="Int. J. Syst. Evol. Microbiol.">
        <title>The Global Catalogue of Microorganisms (GCM) 10K type strain sequencing project: providing services to taxonomists for standard genome sequencing and annotation.</title>
        <authorList>
            <consortium name="The Broad Institute Genomics Platform"/>
            <consortium name="The Broad Institute Genome Sequencing Center for Infectious Disease"/>
            <person name="Wu L."/>
            <person name="Ma J."/>
        </authorList>
    </citation>
    <scope>NUCLEOTIDE SEQUENCE [LARGE SCALE GENOMIC DNA]</scope>
    <source>
        <strain evidence="3">CGMCC 1.10759</strain>
    </source>
</reference>
<gene>
    <name evidence="2" type="ORF">ACFPN2_21775</name>
</gene>
<evidence type="ECO:0000256" key="1">
    <source>
        <dbReference type="SAM" id="SignalP"/>
    </source>
</evidence>
<evidence type="ECO:0008006" key="4">
    <source>
        <dbReference type="Google" id="ProtNLM"/>
    </source>
</evidence>
<comment type="caution">
    <text evidence="2">The sequence shown here is derived from an EMBL/GenBank/DDBJ whole genome shotgun (WGS) entry which is preliminary data.</text>
</comment>
<evidence type="ECO:0000313" key="2">
    <source>
        <dbReference type="EMBL" id="MFC4311730.1"/>
    </source>
</evidence>
<accession>A0ABV8SYB7</accession>
<protein>
    <recommendedName>
        <fullName evidence="4">DUF2846 domain-containing protein</fullName>
    </recommendedName>
</protein>
<sequence>MKIGGLRHLCIIGTLALAGCASAPTGPKFGEMVLPQPPQDKAVMVVYREYAEPTKLAAKIDVDGTQVFAIPQQGFAHALVDPGKHQLAIRWPAASGTPGWQGDAEWEAGQTYYYQLRGTSGHGWYFKSSLEPTAKGLAQATLKDCCRLITEMKADATLATAQPQAPASRRSIDLANIRQEMRESEVIIAIGSPDHVSSESTGKRGIPFYFGSDTRRVSWSYTGVGYVVFSRNEYNGELRVVETKADANAP</sequence>
<keyword evidence="1" id="KW-0732">Signal</keyword>
<keyword evidence="3" id="KW-1185">Reference proteome</keyword>
<feature type="signal peptide" evidence="1">
    <location>
        <begin position="1"/>
        <end position="23"/>
    </location>
</feature>
<proteinExistence type="predicted"/>
<feature type="chain" id="PRO_5046516903" description="DUF2846 domain-containing protein" evidence="1">
    <location>
        <begin position="24"/>
        <end position="250"/>
    </location>
</feature>
<organism evidence="2 3">
    <name type="scientific">Steroidobacter flavus</name>
    <dbReference type="NCBI Taxonomy" id="1842136"/>
    <lineage>
        <taxon>Bacteria</taxon>
        <taxon>Pseudomonadati</taxon>
        <taxon>Pseudomonadota</taxon>
        <taxon>Gammaproteobacteria</taxon>
        <taxon>Steroidobacterales</taxon>
        <taxon>Steroidobacteraceae</taxon>
        <taxon>Steroidobacter</taxon>
    </lineage>
</organism>
<name>A0ABV8SYB7_9GAMM</name>
<dbReference type="EMBL" id="JBHSDU010000010">
    <property type="protein sequence ID" value="MFC4311730.1"/>
    <property type="molecule type" value="Genomic_DNA"/>
</dbReference>
<evidence type="ECO:0000313" key="3">
    <source>
        <dbReference type="Proteomes" id="UP001595904"/>
    </source>
</evidence>